<evidence type="ECO:0000313" key="6">
    <source>
        <dbReference type="EMBL" id="PXY19563.1"/>
    </source>
</evidence>
<evidence type="ECO:0000313" key="7">
    <source>
        <dbReference type="Proteomes" id="UP000249915"/>
    </source>
</evidence>
<dbReference type="AlphaFoldDB" id="A0A2V4AL77"/>
<proteinExistence type="predicted"/>
<comment type="subcellular location">
    <subcellularLocation>
        <location evidence="1">Membrane</location>
        <topology evidence="1">Single-pass membrane protein</topology>
    </subcellularLocation>
</comment>
<evidence type="ECO:0000256" key="3">
    <source>
        <dbReference type="ARBA" id="ARBA00022989"/>
    </source>
</evidence>
<keyword evidence="7" id="KW-1185">Reference proteome</keyword>
<accession>A0A2V4AL77</accession>
<keyword evidence="3 5" id="KW-1133">Transmembrane helix</keyword>
<evidence type="ECO:0000256" key="5">
    <source>
        <dbReference type="SAM" id="Phobius"/>
    </source>
</evidence>
<dbReference type="PANTHER" id="PTHR30168">
    <property type="entry name" value="PUTATIVE MEMBRANE PROTEIN YPFJ"/>
    <property type="match status" value="1"/>
</dbReference>
<reference evidence="6 7" key="1">
    <citation type="submission" date="2016-07" db="EMBL/GenBank/DDBJ databases">
        <title>Draft genome sequence of Prauserella muralis DSM 45305, isolated from a mould-covered wall in an indoor environment.</title>
        <authorList>
            <person name="Ruckert C."/>
            <person name="Albersmeier A."/>
            <person name="Jiang C.-L."/>
            <person name="Jiang Y."/>
            <person name="Kalinowski J."/>
            <person name="Schneider O."/>
            <person name="Winkler A."/>
            <person name="Zotchev S.B."/>
        </authorList>
    </citation>
    <scope>NUCLEOTIDE SEQUENCE [LARGE SCALE GENOMIC DNA]</scope>
    <source>
        <strain evidence="6 7">DSM 45305</strain>
    </source>
</reference>
<keyword evidence="2 5" id="KW-0812">Transmembrane</keyword>
<evidence type="ECO:0008006" key="8">
    <source>
        <dbReference type="Google" id="ProtNLM"/>
    </source>
</evidence>
<name>A0A2V4AL77_9PSEU</name>
<dbReference type="EMBL" id="MASW01000007">
    <property type="protein sequence ID" value="PXY19563.1"/>
    <property type="molecule type" value="Genomic_DNA"/>
</dbReference>
<evidence type="ECO:0000256" key="4">
    <source>
        <dbReference type="ARBA" id="ARBA00023136"/>
    </source>
</evidence>
<dbReference type="Pfam" id="PF04228">
    <property type="entry name" value="Zn_peptidase"/>
    <property type="match status" value="1"/>
</dbReference>
<gene>
    <name evidence="6" type="ORF">BAY60_33075</name>
</gene>
<sequence length="306" mass="32671">MWCTVDRFEPGRPERNSPFAIVGVLTLVLGLVVGIALAGRVVRPIRGMAVAAPGVLADGAGQPSAGSPPRSAEPRPVVELGANPLLADGVTLPRITCTLPELGRSGAQVRRYYDAALGCLDDAWRPVLAAAHEPFAEAGLNIAADADSSCGDMPAEEEATAFYCAADEVIYMPRRRLLEYLEVYEPAHLAVLAHEYAHHVQNLSGILEAASRRLFGAEEGGQKELLVTRRIELQANCFAGLFLAGAAGRGSLPWSEAQAAVNDFRNSVDSDTHGTLENQVRWAERGFEEATTAACDTWDVPARDVA</sequence>
<keyword evidence="4 5" id="KW-0472">Membrane</keyword>
<comment type="caution">
    <text evidence="6">The sequence shown here is derived from an EMBL/GenBank/DDBJ whole genome shotgun (WGS) entry which is preliminary data.</text>
</comment>
<evidence type="ECO:0000256" key="2">
    <source>
        <dbReference type="ARBA" id="ARBA00022692"/>
    </source>
</evidence>
<dbReference type="GO" id="GO:0016020">
    <property type="term" value="C:membrane"/>
    <property type="evidence" value="ECO:0007669"/>
    <property type="project" value="UniProtKB-SubCell"/>
</dbReference>
<dbReference type="Proteomes" id="UP000249915">
    <property type="component" value="Unassembled WGS sequence"/>
</dbReference>
<dbReference type="PANTHER" id="PTHR30168:SF0">
    <property type="entry name" value="INNER MEMBRANE PROTEIN"/>
    <property type="match status" value="1"/>
</dbReference>
<dbReference type="InterPro" id="IPR007343">
    <property type="entry name" value="Uncharacterised_pept_Zn_put"/>
</dbReference>
<evidence type="ECO:0000256" key="1">
    <source>
        <dbReference type="ARBA" id="ARBA00004167"/>
    </source>
</evidence>
<feature type="transmembrane region" description="Helical" evidence="5">
    <location>
        <begin position="20"/>
        <end position="38"/>
    </location>
</feature>
<organism evidence="6 7">
    <name type="scientific">Prauserella muralis</name>
    <dbReference type="NCBI Taxonomy" id="588067"/>
    <lineage>
        <taxon>Bacteria</taxon>
        <taxon>Bacillati</taxon>
        <taxon>Actinomycetota</taxon>
        <taxon>Actinomycetes</taxon>
        <taxon>Pseudonocardiales</taxon>
        <taxon>Pseudonocardiaceae</taxon>
        <taxon>Prauserella</taxon>
    </lineage>
</organism>
<protein>
    <recommendedName>
        <fullName evidence="8">Metalloprotease</fullName>
    </recommendedName>
</protein>